<dbReference type="InterPro" id="IPR055259">
    <property type="entry name" value="YkvP/CgeB_Glyco_trans-like"/>
</dbReference>
<gene>
    <name evidence="2" type="ORF">MUY34_05785</name>
</gene>
<dbReference type="Proteomes" id="UP001203687">
    <property type="component" value="Unassembled WGS sequence"/>
</dbReference>
<evidence type="ECO:0000313" key="3">
    <source>
        <dbReference type="Proteomes" id="UP001203687"/>
    </source>
</evidence>
<evidence type="ECO:0000259" key="1">
    <source>
        <dbReference type="Pfam" id="PF13524"/>
    </source>
</evidence>
<comment type="caution">
    <text evidence="2">The sequence shown here is derived from an EMBL/GenBank/DDBJ whole genome shotgun (WGS) entry which is preliminary data.</text>
</comment>
<name>A0ABT0H6X6_9FLAO</name>
<accession>A0ABT0H6X6</accession>
<dbReference type="Gene3D" id="3.40.50.2000">
    <property type="entry name" value="Glycogen Phosphorylase B"/>
    <property type="match status" value="1"/>
</dbReference>
<dbReference type="SUPFAM" id="SSF53756">
    <property type="entry name" value="UDP-Glycosyltransferase/glycogen phosphorylase"/>
    <property type="match status" value="1"/>
</dbReference>
<reference evidence="2" key="1">
    <citation type="submission" date="2022-04" db="EMBL/GenBank/DDBJ databases">
        <authorList>
            <person name="Ren T."/>
        </authorList>
    </citation>
    <scope>NUCLEOTIDE SEQUENCE</scope>
    <source>
        <strain evidence="2">F63249</strain>
    </source>
</reference>
<feature type="domain" description="Spore protein YkvP/CgeB glycosyl transferase-like" evidence="1">
    <location>
        <begin position="260"/>
        <end position="373"/>
    </location>
</feature>
<organism evidence="2 3">
    <name type="scientific">Psychroserpens algicola</name>
    <dbReference type="NCBI Taxonomy" id="1719034"/>
    <lineage>
        <taxon>Bacteria</taxon>
        <taxon>Pseudomonadati</taxon>
        <taxon>Bacteroidota</taxon>
        <taxon>Flavobacteriia</taxon>
        <taxon>Flavobacteriales</taxon>
        <taxon>Flavobacteriaceae</taxon>
        <taxon>Psychroserpens</taxon>
    </lineage>
</organism>
<dbReference type="Pfam" id="PF13524">
    <property type="entry name" value="Glyco_trans_1_2"/>
    <property type="match status" value="1"/>
</dbReference>
<evidence type="ECO:0000313" key="2">
    <source>
        <dbReference type="EMBL" id="MCK8480124.1"/>
    </source>
</evidence>
<proteinExistence type="predicted"/>
<protein>
    <submittedName>
        <fullName evidence="2">Glycosyltransferase</fullName>
    </submittedName>
</protein>
<dbReference type="RefSeq" id="WP_248412312.1">
    <property type="nucleotide sequence ID" value="NZ_JALPQF010000004.1"/>
</dbReference>
<dbReference type="EMBL" id="JALPQF010000004">
    <property type="protein sequence ID" value="MCK8480124.1"/>
    <property type="molecule type" value="Genomic_DNA"/>
</dbReference>
<sequence>MKILLVGEYNRSHKSLKEGLLKLGHEAQVVGLTDGFKKVDIDIEIKHKFKSGFIKKFKVLIYKLLKVDLHSLSVKKQIQSLKQQLSGHDIVQFVNESPFLCLPKTEMDIFDLLTSWNDKAFLLSCGTDHLSVKYAYEKKFRYSILTPYFENRLPKANFALGLKYLEPDFVKLHNHIYNTIVGVISNDLDYTIPLMNHPKHLGLIPHAIHLDDIRFTPLTYDDKIVIFHGINRTNYIKKGNDIFEKALTIIKEKHPNKIEIITVEDVPYEVYIKAFDSAHILLDQVYAYDQGYNALEAMAKGKVVFTGAEQEWLDYYHLEEDTVAINALPDAHAIVKKLEWLITNPEKLIEISINARAFVEREHHHVKNAERYLKIWKTS</sequence>
<keyword evidence="3" id="KW-1185">Reference proteome</keyword>